<evidence type="ECO:0000256" key="1">
    <source>
        <dbReference type="SAM" id="MobiDB-lite"/>
    </source>
</evidence>
<accession>A0A1V0FZY8</accession>
<feature type="compositionally biased region" description="Low complexity" evidence="1">
    <location>
        <begin position="134"/>
        <end position="143"/>
    </location>
</feature>
<dbReference type="SUPFAM" id="SSF58087">
    <property type="entry name" value="Variant surface glycoprotein (N-terminal domain)"/>
    <property type="match status" value="1"/>
</dbReference>
<sequence>MDASIKGNPKELLLSAACEAQIAAQQTPNKLTDITPEKLSTDSGVQAAIRQHNAAFKGVKDTSDSSQTTKLSEHVKKEYGETLEKFTEKFITNLNSKEISYMGPKRNNQRQTRRVSNFHCRSNSGKLLSLRHTSSSSSIIIRSRPQRRRQSRCSR</sequence>
<feature type="region of interest" description="Disordered" evidence="1">
    <location>
        <begin position="131"/>
        <end position="155"/>
    </location>
</feature>
<dbReference type="AlphaFoldDB" id="A0A1V0FZY8"/>
<name>A0A1V0FZY8_9TRYP</name>
<dbReference type="EMBL" id="KY404745">
    <property type="protein sequence ID" value="ARB50996.1"/>
    <property type="molecule type" value="Genomic_DNA"/>
</dbReference>
<evidence type="ECO:0000313" key="2">
    <source>
        <dbReference type="EMBL" id="ARB50996.1"/>
    </source>
</evidence>
<protein>
    <submittedName>
        <fullName evidence="2">Variant surface glycoprotein</fullName>
    </submittedName>
</protein>
<organism evidence="2">
    <name type="scientific">Trypanosoma brucei</name>
    <dbReference type="NCBI Taxonomy" id="5691"/>
    <lineage>
        <taxon>Eukaryota</taxon>
        <taxon>Discoba</taxon>
        <taxon>Euglenozoa</taxon>
        <taxon>Kinetoplastea</taxon>
        <taxon>Metakinetoplastina</taxon>
        <taxon>Trypanosomatida</taxon>
        <taxon>Trypanosomatidae</taxon>
        <taxon>Trypanosoma</taxon>
    </lineage>
</organism>
<dbReference type="VEuPathDB" id="TriTrypDB:Tb427_000139500"/>
<proteinExistence type="predicted"/>
<feature type="compositionally biased region" description="Basic residues" evidence="1">
    <location>
        <begin position="144"/>
        <end position="155"/>
    </location>
</feature>
<reference evidence="2" key="1">
    <citation type="submission" date="2016-12" db="EMBL/GenBank/DDBJ databases">
        <title>Extending the VSGnome of Trypanosoma brucei strain TREU927.</title>
        <authorList>
            <person name="Cross G.A."/>
        </authorList>
    </citation>
    <scope>NUCLEOTIDE SEQUENCE</scope>
    <source>
        <strain evidence="2">Tb927.99.2115</strain>
    </source>
</reference>